<keyword evidence="3" id="KW-0378">Hydrolase</keyword>
<reference evidence="6" key="1">
    <citation type="submission" date="2020-11" db="EMBL/GenBank/DDBJ databases">
        <authorList>
            <person name="Tran Van P."/>
        </authorList>
    </citation>
    <scope>NUCLEOTIDE SEQUENCE</scope>
</reference>
<dbReference type="EMBL" id="CAJPIZ010030258">
    <property type="protein sequence ID" value="CAG2119882.1"/>
    <property type="molecule type" value="Genomic_DNA"/>
</dbReference>
<dbReference type="PANTHER" id="PTHR43918:SF4">
    <property type="entry name" value="CARBOXYLIC ESTER HYDROLASE"/>
    <property type="match status" value="1"/>
</dbReference>
<dbReference type="Gene3D" id="3.40.50.1820">
    <property type="entry name" value="alpha/beta hydrolase"/>
    <property type="match status" value="1"/>
</dbReference>
<dbReference type="InterPro" id="IPR029058">
    <property type="entry name" value="AB_hydrolase_fold"/>
</dbReference>
<organism evidence="6">
    <name type="scientific">Medioppia subpectinata</name>
    <dbReference type="NCBI Taxonomy" id="1979941"/>
    <lineage>
        <taxon>Eukaryota</taxon>
        <taxon>Metazoa</taxon>
        <taxon>Ecdysozoa</taxon>
        <taxon>Arthropoda</taxon>
        <taxon>Chelicerata</taxon>
        <taxon>Arachnida</taxon>
        <taxon>Acari</taxon>
        <taxon>Acariformes</taxon>
        <taxon>Sarcoptiformes</taxon>
        <taxon>Oribatida</taxon>
        <taxon>Brachypylina</taxon>
        <taxon>Oppioidea</taxon>
        <taxon>Oppiidae</taxon>
        <taxon>Medioppia</taxon>
    </lineage>
</organism>
<evidence type="ECO:0000313" key="7">
    <source>
        <dbReference type="Proteomes" id="UP000759131"/>
    </source>
</evidence>
<proteinExistence type="inferred from homology"/>
<dbReference type="SUPFAM" id="SSF53474">
    <property type="entry name" value="alpha/beta-Hydrolases"/>
    <property type="match status" value="1"/>
</dbReference>
<dbReference type="InterPro" id="IPR002018">
    <property type="entry name" value="CarbesteraseB"/>
</dbReference>
<name>A0A7R9LLK8_9ACAR</name>
<dbReference type="GO" id="GO:0006581">
    <property type="term" value="P:acetylcholine catabolic process"/>
    <property type="evidence" value="ECO:0007669"/>
    <property type="project" value="TreeGrafter"/>
</dbReference>
<evidence type="ECO:0000256" key="2">
    <source>
        <dbReference type="ARBA" id="ARBA00022487"/>
    </source>
</evidence>
<dbReference type="GO" id="GO:0005615">
    <property type="term" value="C:extracellular space"/>
    <property type="evidence" value="ECO:0007669"/>
    <property type="project" value="TreeGrafter"/>
</dbReference>
<dbReference type="Pfam" id="PF00135">
    <property type="entry name" value="COesterase"/>
    <property type="match status" value="1"/>
</dbReference>
<dbReference type="GO" id="GO:0003990">
    <property type="term" value="F:acetylcholinesterase activity"/>
    <property type="evidence" value="ECO:0007669"/>
    <property type="project" value="TreeGrafter"/>
</dbReference>
<dbReference type="InterPro" id="IPR050654">
    <property type="entry name" value="AChE-related_enzymes"/>
</dbReference>
<dbReference type="OrthoDB" id="408631at2759"/>
<gene>
    <name evidence="6" type="ORF">OSB1V03_LOCUS19829</name>
</gene>
<evidence type="ECO:0000256" key="3">
    <source>
        <dbReference type="ARBA" id="ARBA00022801"/>
    </source>
</evidence>
<dbReference type="AlphaFoldDB" id="A0A7R9LLK8"/>
<dbReference type="PANTHER" id="PTHR43918">
    <property type="entry name" value="ACETYLCHOLINESTERASE"/>
    <property type="match status" value="1"/>
</dbReference>
<dbReference type="EMBL" id="OC884833">
    <property type="protein sequence ID" value="CAD7643937.1"/>
    <property type="molecule type" value="Genomic_DNA"/>
</dbReference>
<keyword evidence="7" id="KW-1185">Reference proteome</keyword>
<keyword evidence="4" id="KW-0325">Glycoprotein</keyword>
<protein>
    <recommendedName>
        <fullName evidence="5">Carboxylesterase type B domain-containing protein</fullName>
    </recommendedName>
</protein>
<evidence type="ECO:0000313" key="6">
    <source>
        <dbReference type="EMBL" id="CAD7643937.1"/>
    </source>
</evidence>
<accession>A0A7R9LLK8</accession>
<feature type="domain" description="Carboxylesterase type B" evidence="5">
    <location>
        <begin position="1"/>
        <end position="319"/>
    </location>
</feature>
<evidence type="ECO:0000256" key="4">
    <source>
        <dbReference type="ARBA" id="ARBA00023180"/>
    </source>
</evidence>
<dbReference type="GO" id="GO:0005886">
    <property type="term" value="C:plasma membrane"/>
    <property type="evidence" value="ECO:0007669"/>
    <property type="project" value="TreeGrafter"/>
</dbReference>
<evidence type="ECO:0000256" key="1">
    <source>
        <dbReference type="ARBA" id="ARBA00005964"/>
    </source>
</evidence>
<dbReference type="Proteomes" id="UP000759131">
    <property type="component" value="Unassembled WGS sequence"/>
</dbReference>
<evidence type="ECO:0000259" key="5">
    <source>
        <dbReference type="Pfam" id="PF00135"/>
    </source>
</evidence>
<keyword evidence="2" id="KW-0719">Serine esterase</keyword>
<sequence>MHMMAPHTKNLFKRAILQSGSPMLLSQVYTRGQKTAEEFVSKIGCLPEGTDIYDGVELIVRCIDSTPLKKISDAQQAMVVNNPVPFLPTIPSEYIDTFPTQDNENITVEQKEFLVGFNRDEGSVILHLAYPKEYTRQTVPAMTTLEEARNAMVKMAVDGGFPESQAKSMATVLLNGNETDTPENWARKIGAVFGDIMFICPTATFADKMSAQNRTVYLYELTHRSHSSVWGQWMGVTHHDELNYVFGVPLRYPNMFDGEDINFSKRLMKTWTHFARTGSVSPIDYQNDWPPYDSTKPYMDLNTKNAYIGHRYHEETCNLYNALIEYFSR</sequence>
<comment type="similarity">
    <text evidence="1">Belongs to the type-B carboxylesterase/lipase family.</text>
</comment>
<dbReference type="GO" id="GO:0019695">
    <property type="term" value="P:choline metabolic process"/>
    <property type="evidence" value="ECO:0007669"/>
    <property type="project" value="TreeGrafter"/>
</dbReference>